<organism evidence="2">
    <name type="scientific">Eubacterium limosum</name>
    <dbReference type="NCBI Taxonomy" id="1736"/>
    <lineage>
        <taxon>Bacteria</taxon>
        <taxon>Bacillati</taxon>
        <taxon>Bacillota</taxon>
        <taxon>Clostridia</taxon>
        <taxon>Eubacteriales</taxon>
        <taxon>Eubacteriaceae</taxon>
        <taxon>Eubacterium</taxon>
    </lineage>
</organism>
<name>A0A6N3FSP2_EUBLI</name>
<dbReference type="AlphaFoldDB" id="A0A6N3FSP2"/>
<evidence type="ECO:0000259" key="1">
    <source>
        <dbReference type="Pfam" id="PF03374"/>
    </source>
</evidence>
<protein>
    <submittedName>
        <fullName evidence="2">Phage antirepressor protein KilAC domain protein</fullName>
    </submittedName>
</protein>
<proteinExistence type="predicted"/>
<dbReference type="GO" id="GO:0003677">
    <property type="term" value="F:DNA binding"/>
    <property type="evidence" value="ECO:0007669"/>
    <property type="project" value="InterPro"/>
</dbReference>
<dbReference type="EMBL" id="CACRTR010000012">
    <property type="protein sequence ID" value="VYU55288.1"/>
    <property type="molecule type" value="Genomic_DNA"/>
</dbReference>
<accession>A0A6N3FSP2</accession>
<feature type="domain" description="Antirepressor protein C-terminal" evidence="1">
    <location>
        <begin position="50"/>
        <end position="144"/>
    </location>
</feature>
<reference evidence="2" key="1">
    <citation type="submission" date="2019-11" db="EMBL/GenBank/DDBJ databases">
        <authorList>
            <person name="Feng L."/>
        </authorList>
    </citation>
    <scope>NUCLEOTIDE SEQUENCE</scope>
    <source>
        <strain evidence="2">ElimosumLFYP34</strain>
    </source>
</reference>
<sequence>MQKKTTTELLEAFFTGGLFATPENEETELMEAISRKLIEFACILGTVAVDARFAREAMGTTEAFPVSEIAADYGRSAQAFNKLLRDQGIQYKRGKRWYLYDRYQNRGYTATRLTARDTGGRVRTFSSMQWTVKGRRFLYDFLREQGIHPTAGKEARP</sequence>
<gene>
    <name evidence="2" type="ORF">ELLFYP34_00571</name>
</gene>
<evidence type="ECO:0000313" key="2">
    <source>
        <dbReference type="EMBL" id="VYU55288.1"/>
    </source>
</evidence>
<dbReference type="InterPro" id="IPR005039">
    <property type="entry name" value="Ant_C"/>
</dbReference>
<dbReference type="Pfam" id="PF03374">
    <property type="entry name" value="ANT"/>
    <property type="match status" value="1"/>
</dbReference>